<proteinExistence type="predicted"/>
<accession>A0A2Z3GJP3</accession>
<dbReference type="AlphaFoldDB" id="A0A2Z3GJP3"/>
<protein>
    <submittedName>
        <fullName evidence="1">Uncharacterized protein</fullName>
    </submittedName>
</protein>
<evidence type="ECO:0000313" key="1">
    <source>
        <dbReference type="EMBL" id="AWM33418.1"/>
    </source>
</evidence>
<dbReference type="OrthoDB" id="886141at2"/>
<organism evidence="1 2">
    <name type="scientific">Hymenobacter nivis</name>
    <dbReference type="NCBI Taxonomy" id="1850093"/>
    <lineage>
        <taxon>Bacteria</taxon>
        <taxon>Pseudomonadati</taxon>
        <taxon>Bacteroidota</taxon>
        <taxon>Cytophagia</taxon>
        <taxon>Cytophagales</taxon>
        <taxon>Hymenobacteraceae</taxon>
        <taxon>Hymenobacter</taxon>
    </lineage>
</organism>
<sequence length="132" mass="14366">MTNKLKKRCLIMAKFLDHNEFGYRVRCPHTGYLHLCFGTVAMALTPPEFVDFRDVVAATAYQAAQRSVIDAGVRCVALRTRADRLALVFTHLKMGQLQELVEIMALLLETEALLGGEAPGGQCAGCPPGSGD</sequence>
<name>A0A2Z3GJP3_9BACT</name>
<keyword evidence="2" id="KW-1185">Reference proteome</keyword>
<dbReference type="KEGG" id="hnv:DDQ68_11870"/>
<dbReference type="Proteomes" id="UP000245999">
    <property type="component" value="Chromosome"/>
</dbReference>
<dbReference type="EMBL" id="CP029145">
    <property type="protein sequence ID" value="AWM33418.1"/>
    <property type="molecule type" value="Genomic_DNA"/>
</dbReference>
<gene>
    <name evidence="1" type="ORF">DDQ68_11870</name>
</gene>
<reference evidence="2" key="1">
    <citation type="submission" date="2018-04" db="EMBL/GenBank/DDBJ databases">
        <title>Complete genome of Antarctic heterotrophic bacterium Hymenobacter nivis.</title>
        <authorList>
            <person name="Terashima M."/>
        </authorList>
    </citation>
    <scope>NUCLEOTIDE SEQUENCE [LARGE SCALE GENOMIC DNA]</scope>
    <source>
        <strain evidence="2">NBRC 111535</strain>
    </source>
</reference>
<evidence type="ECO:0000313" key="2">
    <source>
        <dbReference type="Proteomes" id="UP000245999"/>
    </source>
</evidence>